<protein>
    <submittedName>
        <fullName evidence="2">Uncharacterized protein</fullName>
    </submittedName>
</protein>
<reference evidence="2" key="2">
    <citation type="submission" date="2021-04" db="EMBL/GenBank/DDBJ databases">
        <authorList>
            <person name="Gilroy R."/>
        </authorList>
    </citation>
    <scope>NUCLEOTIDE SEQUENCE</scope>
    <source>
        <strain evidence="2">5933</strain>
    </source>
</reference>
<dbReference type="EMBL" id="DWWA01000048">
    <property type="protein sequence ID" value="HJC72930.1"/>
    <property type="molecule type" value="Genomic_DNA"/>
</dbReference>
<organism evidence="2 3">
    <name type="scientific">Candidatus Ruthenibacterium merdavium</name>
    <dbReference type="NCBI Taxonomy" id="2838752"/>
    <lineage>
        <taxon>Bacteria</taxon>
        <taxon>Bacillati</taxon>
        <taxon>Bacillota</taxon>
        <taxon>Clostridia</taxon>
        <taxon>Eubacteriales</taxon>
        <taxon>Oscillospiraceae</taxon>
        <taxon>Ruthenibacterium</taxon>
    </lineage>
</organism>
<proteinExistence type="predicted"/>
<evidence type="ECO:0000256" key="1">
    <source>
        <dbReference type="SAM" id="MobiDB-lite"/>
    </source>
</evidence>
<dbReference type="Proteomes" id="UP000823918">
    <property type="component" value="Unassembled WGS sequence"/>
</dbReference>
<sequence>MERKKNKMPRTTQSFQPGKRYVAGKTPLDSRAAVQNEYRNLIQDPWVPAFLPLEDMPGAQPPDDKSET</sequence>
<reference evidence="2" key="1">
    <citation type="journal article" date="2021" name="PeerJ">
        <title>Extensive microbial diversity within the chicken gut microbiome revealed by metagenomics and culture.</title>
        <authorList>
            <person name="Gilroy R."/>
            <person name="Ravi A."/>
            <person name="Getino M."/>
            <person name="Pursley I."/>
            <person name="Horton D.L."/>
            <person name="Alikhan N.F."/>
            <person name="Baker D."/>
            <person name="Gharbi K."/>
            <person name="Hall N."/>
            <person name="Watson M."/>
            <person name="Adriaenssens E.M."/>
            <person name="Foster-Nyarko E."/>
            <person name="Jarju S."/>
            <person name="Secka A."/>
            <person name="Antonio M."/>
            <person name="Oren A."/>
            <person name="Chaudhuri R.R."/>
            <person name="La Ragione R."/>
            <person name="Hildebrand F."/>
            <person name="Pallen M.J."/>
        </authorList>
    </citation>
    <scope>NUCLEOTIDE SEQUENCE</scope>
    <source>
        <strain evidence="2">5933</strain>
    </source>
</reference>
<comment type="caution">
    <text evidence="2">The sequence shown here is derived from an EMBL/GenBank/DDBJ whole genome shotgun (WGS) entry which is preliminary data.</text>
</comment>
<feature type="region of interest" description="Disordered" evidence="1">
    <location>
        <begin position="1"/>
        <end position="24"/>
    </location>
</feature>
<gene>
    <name evidence="2" type="ORF">H9698_09095</name>
</gene>
<evidence type="ECO:0000313" key="2">
    <source>
        <dbReference type="EMBL" id="HJC72930.1"/>
    </source>
</evidence>
<accession>A0A9D2Q8P6</accession>
<dbReference type="AlphaFoldDB" id="A0A9D2Q8P6"/>
<evidence type="ECO:0000313" key="3">
    <source>
        <dbReference type="Proteomes" id="UP000823918"/>
    </source>
</evidence>
<name>A0A9D2Q8P6_9FIRM</name>